<feature type="transmembrane region" description="Helical" evidence="10">
    <location>
        <begin position="433"/>
        <end position="457"/>
    </location>
</feature>
<comment type="caution">
    <text evidence="12">The sequence shown here is derived from an EMBL/GenBank/DDBJ whole genome shotgun (WGS) entry which is preliminary data.</text>
</comment>
<keyword evidence="9" id="KW-0175">Coiled coil</keyword>
<feature type="transmembrane region" description="Helical" evidence="10">
    <location>
        <begin position="164"/>
        <end position="182"/>
    </location>
</feature>
<evidence type="ECO:0000256" key="1">
    <source>
        <dbReference type="ARBA" id="ARBA00004651"/>
    </source>
</evidence>
<keyword evidence="7 10" id="KW-0472">Membrane</keyword>
<dbReference type="PROSITE" id="PS00217">
    <property type="entry name" value="SUGAR_TRANSPORT_2"/>
    <property type="match status" value="1"/>
</dbReference>
<feature type="domain" description="Major facilitator superfamily (MFS) profile" evidence="11">
    <location>
        <begin position="1"/>
        <end position="461"/>
    </location>
</feature>
<feature type="transmembrane region" description="Helical" evidence="10">
    <location>
        <begin position="376"/>
        <end position="394"/>
    </location>
</feature>
<dbReference type="AlphaFoldDB" id="A0AAV1JFI4"/>
<proteinExistence type="predicted"/>
<name>A0AAV1JFI4_9NEOP</name>
<sequence length="495" mass="55243">MTTFLKQAFVVSGAALNIVGHGCAHGYPAVLFAQLIRDGGPVTLTDHDTSWIASSVGLMGIVGNFISPVFMSKLGRQKSHFISTIPALLGWIIFIFGNSVPMFLIARFLHGLALGLRTPLAAILVAEYTEPRYRGAFLGTFAISLGLGIMLSHVWGAYLSWKHTAIVCSMFPIISMIIISFSPESPYWLVSKSRFDDAKKAFSWIRGDGIEQSEEFEKMLETQHKELQDTKNEKKVASRNLNVTRYMLNSFKSVLRIFKKKEFFKPSIVAICMLIVFEFGGAHMLAAYGNVILQAVLNKEHLTDVTWQFTVIDFLRTICAFLAIFLLKNFKRRTILFVSGIMTVTSMTMISVFMYIRNAGFIKAPWLLDTFPMILMITYTLSFCLGIVPLNWVICGEVFPLAYRSLGSTLSTSFLTPAFVISMKTAPHLYSTIGVQGAFLVYSTTLTICLCIMYVLLPETKDRTLIDIENTFKGIKTSDKDVQLSLIENKAVGSV</sequence>
<accession>A0AAV1JFI4</accession>
<evidence type="ECO:0000256" key="5">
    <source>
        <dbReference type="ARBA" id="ARBA00022692"/>
    </source>
</evidence>
<dbReference type="FunFam" id="1.20.1250.20:FF:000218">
    <property type="entry name" value="facilitated trehalose transporter Tret1"/>
    <property type="match status" value="1"/>
</dbReference>
<comment type="subcellular location">
    <subcellularLocation>
        <location evidence="1">Cell membrane</location>
        <topology evidence="1">Multi-pass membrane protein</topology>
    </subcellularLocation>
</comment>
<evidence type="ECO:0000256" key="2">
    <source>
        <dbReference type="ARBA" id="ARBA00022448"/>
    </source>
</evidence>
<dbReference type="PANTHER" id="PTHR48021:SF68">
    <property type="entry name" value="MAJOR FACILITATOR SUPERFAMILY (MFS) PROFILE DOMAIN-CONTAINING PROTEIN"/>
    <property type="match status" value="1"/>
</dbReference>
<evidence type="ECO:0000313" key="12">
    <source>
        <dbReference type="EMBL" id="CAK1546799.1"/>
    </source>
</evidence>
<evidence type="ECO:0000256" key="10">
    <source>
        <dbReference type="SAM" id="Phobius"/>
    </source>
</evidence>
<keyword evidence="3" id="KW-1003">Cell membrane</keyword>
<feature type="transmembrane region" description="Helical" evidence="10">
    <location>
        <begin position="305"/>
        <end position="327"/>
    </location>
</feature>
<reference evidence="12 13" key="1">
    <citation type="submission" date="2023-11" db="EMBL/GenBank/DDBJ databases">
        <authorList>
            <person name="Okamura Y."/>
        </authorList>
    </citation>
    <scope>NUCLEOTIDE SEQUENCE [LARGE SCALE GENOMIC DNA]</scope>
</reference>
<keyword evidence="4" id="KW-0762">Sugar transport</keyword>
<keyword evidence="2" id="KW-0813">Transport</keyword>
<dbReference type="InterPro" id="IPR036259">
    <property type="entry name" value="MFS_trans_sf"/>
</dbReference>
<dbReference type="Pfam" id="PF00083">
    <property type="entry name" value="Sugar_tr"/>
    <property type="match status" value="1"/>
</dbReference>
<dbReference type="GO" id="GO:0005886">
    <property type="term" value="C:plasma membrane"/>
    <property type="evidence" value="ECO:0007669"/>
    <property type="project" value="UniProtKB-SubCell"/>
</dbReference>
<keyword evidence="6 10" id="KW-1133">Transmembrane helix</keyword>
<feature type="transmembrane region" description="Helical" evidence="10">
    <location>
        <begin position="81"/>
        <end position="98"/>
    </location>
</feature>
<feature type="transmembrane region" description="Helical" evidence="10">
    <location>
        <begin position="104"/>
        <end position="125"/>
    </location>
</feature>
<feature type="transmembrane region" description="Helical" evidence="10">
    <location>
        <begin position="334"/>
        <end position="356"/>
    </location>
</feature>
<keyword evidence="5 10" id="KW-0812">Transmembrane</keyword>
<evidence type="ECO:0000256" key="6">
    <source>
        <dbReference type="ARBA" id="ARBA00022989"/>
    </source>
</evidence>
<keyword evidence="13" id="KW-1185">Reference proteome</keyword>
<feature type="transmembrane region" description="Helical" evidence="10">
    <location>
        <begin position="401"/>
        <end position="421"/>
    </location>
</feature>
<evidence type="ECO:0000256" key="7">
    <source>
        <dbReference type="ARBA" id="ARBA00023136"/>
    </source>
</evidence>
<dbReference type="PRINTS" id="PR00171">
    <property type="entry name" value="SUGRTRNSPORT"/>
</dbReference>
<protein>
    <recommendedName>
        <fullName evidence="11">Major facilitator superfamily (MFS) profile domain-containing protein</fullName>
    </recommendedName>
</protein>
<dbReference type="InterPro" id="IPR050549">
    <property type="entry name" value="MFS_Trehalose_Transporter"/>
</dbReference>
<dbReference type="PROSITE" id="PS50850">
    <property type="entry name" value="MFS"/>
    <property type="match status" value="1"/>
</dbReference>
<dbReference type="InterPro" id="IPR005828">
    <property type="entry name" value="MFS_sugar_transport-like"/>
</dbReference>
<feature type="transmembrane region" description="Helical" evidence="10">
    <location>
        <begin position="50"/>
        <end position="69"/>
    </location>
</feature>
<dbReference type="Proteomes" id="UP001497472">
    <property type="component" value="Unassembled WGS sequence"/>
</dbReference>
<feature type="coiled-coil region" evidence="9">
    <location>
        <begin position="213"/>
        <end position="240"/>
    </location>
</feature>
<dbReference type="PANTHER" id="PTHR48021">
    <property type="match status" value="1"/>
</dbReference>
<feature type="transmembrane region" description="Helical" evidence="10">
    <location>
        <begin position="268"/>
        <end position="293"/>
    </location>
</feature>
<evidence type="ECO:0000256" key="9">
    <source>
        <dbReference type="SAM" id="Coils"/>
    </source>
</evidence>
<dbReference type="InterPro" id="IPR003663">
    <property type="entry name" value="Sugar/inositol_transpt"/>
</dbReference>
<evidence type="ECO:0000256" key="3">
    <source>
        <dbReference type="ARBA" id="ARBA00022475"/>
    </source>
</evidence>
<dbReference type="Gene3D" id="1.20.1250.20">
    <property type="entry name" value="MFS general substrate transporter like domains"/>
    <property type="match status" value="1"/>
</dbReference>
<dbReference type="GO" id="GO:0022857">
    <property type="term" value="F:transmembrane transporter activity"/>
    <property type="evidence" value="ECO:0007669"/>
    <property type="project" value="InterPro"/>
</dbReference>
<evidence type="ECO:0000256" key="8">
    <source>
        <dbReference type="ARBA" id="ARBA00023180"/>
    </source>
</evidence>
<gene>
    <name evidence="12" type="ORF">LNINA_LOCUS6321</name>
</gene>
<dbReference type="SUPFAM" id="SSF103473">
    <property type="entry name" value="MFS general substrate transporter"/>
    <property type="match status" value="1"/>
</dbReference>
<dbReference type="InterPro" id="IPR005829">
    <property type="entry name" value="Sugar_transporter_CS"/>
</dbReference>
<evidence type="ECO:0000256" key="4">
    <source>
        <dbReference type="ARBA" id="ARBA00022597"/>
    </source>
</evidence>
<dbReference type="EMBL" id="CAVLEF010000008">
    <property type="protein sequence ID" value="CAK1546799.1"/>
    <property type="molecule type" value="Genomic_DNA"/>
</dbReference>
<feature type="transmembrane region" description="Helical" evidence="10">
    <location>
        <begin position="137"/>
        <end position="158"/>
    </location>
</feature>
<evidence type="ECO:0000259" key="11">
    <source>
        <dbReference type="PROSITE" id="PS50850"/>
    </source>
</evidence>
<organism evidence="12 13">
    <name type="scientific">Leptosia nina</name>
    <dbReference type="NCBI Taxonomy" id="320188"/>
    <lineage>
        <taxon>Eukaryota</taxon>
        <taxon>Metazoa</taxon>
        <taxon>Ecdysozoa</taxon>
        <taxon>Arthropoda</taxon>
        <taxon>Hexapoda</taxon>
        <taxon>Insecta</taxon>
        <taxon>Pterygota</taxon>
        <taxon>Neoptera</taxon>
        <taxon>Endopterygota</taxon>
        <taxon>Lepidoptera</taxon>
        <taxon>Glossata</taxon>
        <taxon>Ditrysia</taxon>
        <taxon>Papilionoidea</taxon>
        <taxon>Pieridae</taxon>
        <taxon>Pierinae</taxon>
        <taxon>Leptosia</taxon>
    </lineage>
</organism>
<keyword evidence="8" id="KW-0325">Glycoprotein</keyword>
<evidence type="ECO:0000313" key="13">
    <source>
        <dbReference type="Proteomes" id="UP001497472"/>
    </source>
</evidence>
<dbReference type="InterPro" id="IPR020846">
    <property type="entry name" value="MFS_dom"/>
</dbReference>